<dbReference type="Gene3D" id="3.30.559.10">
    <property type="entry name" value="Chloramphenicol acetyltransferase-like domain"/>
    <property type="match status" value="2"/>
</dbReference>
<dbReference type="Pfam" id="PF00501">
    <property type="entry name" value="AMP-binding"/>
    <property type="match status" value="2"/>
</dbReference>
<dbReference type="RefSeq" id="WP_253773569.1">
    <property type="nucleotide sequence ID" value="NZ_JAMTCK010000009.1"/>
</dbReference>
<dbReference type="Pfam" id="PF00668">
    <property type="entry name" value="Condensation"/>
    <property type="match status" value="2"/>
</dbReference>
<keyword evidence="4" id="KW-0597">Phosphoprotein</keyword>
<dbReference type="Pfam" id="PF00550">
    <property type="entry name" value="PP-binding"/>
    <property type="match status" value="2"/>
</dbReference>
<dbReference type="EMBL" id="JAMTCK010000009">
    <property type="protein sequence ID" value="MCP2167062.1"/>
    <property type="molecule type" value="Genomic_DNA"/>
</dbReference>
<dbReference type="GO" id="GO:0044550">
    <property type="term" value="P:secondary metabolite biosynthetic process"/>
    <property type="evidence" value="ECO:0007669"/>
    <property type="project" value="TreeGrafter"/>
</dbReference>
<dbReference type="Proteomes" id="UP001206128">
    <property type="component" value="Unassembled WGS sequence"/>
</dbReference>
<feature type="domain" description="Carrier" evidence="5">
    <location>
        <begin position="955"/>
        <end position="1030"/>
    </location>
</feature>
<dbReference type="GO" id="GO:0072330">
    <property type="term" value="P:monocarboxylic acid biosynthetic process"/>
    <property type="evidence" value="ECO:0007669"/>
    <property type="project" value="UniProtKB-ARBA"/>
</dbReference>
<dbReference type="SMART" id="SM00823">
    <property type="entry name" value="PKS_PP"/>
    <property type="match status" value="2"/>
</dbReference>
<comment type="similarity">
    <text evidence="2">Belongs to the ATP-dependent AMP-binding enzyme family.</text>
</comment>
<dbReference type="PANTHER" id="PTHR45527:SF1">
    <property type="entry name" value="FATTY ACID SYNTHASE"/>
    <property type="match status" value="1"/>
</dbReference>
<dbReference type="SUPFAM" id="SSF47336">
    <property type="entry name" value="ACP-like"/>
    <property type="match status" value="2"/>
</dbReference>
<keyword evidence="7" id="KW-1185">Reference proteome</keyword>
<dbReference type="Gene3D" id="3.30.559.30">
    <property type="entry name" value="Nonribosomal peptide synthetase, condensation domain"/>
    <property type="match status" value="2"/>
</dbReference>
<dbReference type="SUPFAM" id="SSF52777">
    <property type="entry name" value="CoA-dependent acyltransferases"/>
    <property type="match status" value="4"/>
</dbReference>
<dbReference type="InterPro" id="IPR025110">
    <property type="entry name" value="AMP-bd_C"/>
</dbReference>
<dbReference type="InterPro" id="IPR036736">
    <property type="entry name" value="ACP-like_sf"/>
</dbReference>
<dbReference type="InterPro" id="IPR020845">
    <property type="entry name" value="AMP-binding_CS"/>
</dbReference>
<dbReference type="FunFam" id="2.30.38.10:FF:000001">
    <property type="entry name" value="Non-ribosomal peptide synthetase PvdI"/>
    <property type="match status" value="2"/>
</dbReference>
<reference evidence="6" key="1">
    <citation type="submission" date="2022-06" db="EMBL/GenBank/DDBJ databases">
        <title>Genomic Encyclopedia of Archaeal and Bacterial Type Strains, Phase II (KMG-II): from individual species to whole genera.</title>
        <authorList>
            <person name="Goeker M."/>
        </authorList>
    </citation>
    <scope>NUCLEOTIDE SEQUENCE</scope>
    <source>
        <strain evidence="6">DSM 43935</strain>
    </source>
</reference>
<dbReference type="FunFam" id="3.30.300.30:FF:000010">
    <property type="entry name" value="Enterobactin synthetase component F"/>
    <property type="match status" value="2"/>
</dbReference>
<evidence type="ECO:0000313" key="6">
    <source>
        <dbReference type="EMBL" id="MCP2167062.1"/>
    </source>
</evidence>
<evidence type="ECO:0000256" key="2">
    <source>
        <dbReference type="ARBA" id="ARBA00006432"/>
    </source>
</evidence>
<dbReference type="FunFam" id="1.10.1200.10:FF:000005">
    <property type="entry name" value="Nonribosomal peptide synthetase 1"/>
    <property type="match status" value="1"/>
</dbReference>
<dbReference type="InterPro" id="IPR029058">
    <property type="entry name" value="AB_hydrolase_fold"/>
</dbReference>
<dbReference type="Gene3D" id="3.30.300.30">
    <property type="match status" value="2"/>
</dbReference>
<dbReference type="InterPro" id="IPR001031">
    <property type="entry name" value="Thioesterase"/>
</dbReference>
<dbReference type="InterPro" id="IPR020806">
    <property type="entry name" value="PKS_PP-bd"/>
</dbReference>
<evidence type="ECO:0000313" key="7">
    <source>
        <dbReference type="Proteomes" id="UP001206128"/>
    </source>
</evidence>
<evidence type="ECO:0000256" key="3">
    <source>
        <dbReference type="ARBA" id="ARBA00022450"/>
    </source>
</evidence>
<keyword evidence="3" id="KW-0596">Phosphopantetheine</keyword>
<evidence type="ECO:0000259" key="5">
    <source>
        <dbReference type="PROSITE" id="PS50075"/>
    </source>
</evidence>
<proteinExistence type="inferred from homology"/>
<dbReference type="InterPro" id="IPR010071">
    <property type="entry name" value="AA_adenyl_dom"/>
</dbReference>
<comment type="caution">
    <text evidence="6">The sequence shown here is derived from an EMBL/GenBank/DDBJ whole genome shotgun (WGS) entry which is preliminary data.</text>
</comment>
<evidence type="ECO:0000256" key="1">
    <source>
        <dbReference type="ARBA" id="ARBA00001957"/>
    </source>
</evidence>
<evidence type="ECO:0000256" key="4">
    <source>
        <dbReference type="ARBA" id="ARBA00022553"/>
    </source>
</evidence>
<organism evidence="6 7">
    <name type="scientific">Goodfellowiella coeruleoviolacea</name>
    <dbReference type="NCBI Taxonomy" id="334858"/>
    <lineage>
        <taxon>Bacteria</taxon>
        <taxon>Bacillati</taxon>
        <taxon>Actinomycetota</taxon>
        <taxon>Actinomycetes</taxon>
        <taxon>Pseudonocardiales</taxon>
        <taxon>Pseudonocardiaceae</taxon>
        <taxon>Goodfellowiella</taxon>
    </lineage>
</organism>
<dbReference type="InterPro" id="IPR042099">
    <property type="entry name" value="ANL_N_sf"/>
</dbReference>
<dbReference type="PROSITE" id="PS50075">
    <property type="entry name" value="CARRIER"/>
    <property type="match status" value="2"/>
</dbReference>
<dbReference type="FunFam" id="1.10.1200.10:FF:000016">
    <property type="entry name" value="Non-ribosomal peptide synthase"/>
    <property type="match status" value="1"/>
</dbReference>
<dbReference type="InterPro" id="IPR009081">
    <property type="entry name" value="PP-bd_ACP"/>
</dbReference>
<comment type="cofactor">
    <cofactor evidence="1">
        <name>pantetheine 4'-phosphate</name>
        <dbReference type="ChEBI" id="CHEBI:47942"/>
    </cofactor>
</comment>
<dbReference type="SUPFAM" id="SSF53474">
    <property type="entry name" value="alpha/beta-Hydrolases"/>
    <property type="match status" value="1"/>
</dbReference>
<dbReference type="PANTHER" id="PTHR45527">
    <property type="entry name" value="NONRIBOSOMAL PEPTIDE SYNTHETASE"/>
    <property type="match status" value="1"/>
</dbReference>
<dbReference type="NCBIfam" id="TIGR01733">
    <property type="entry name" value="AA-adenyl-dom"/>
    <property type="match status" value="2"/>
</dbReference>
<dbReference type="InterPro" id="IPR045851">
    <property type="entry name" value="AMP-bd_C_sf"/>
</dbReference>
<name>A0AAE3KHN3_9PSEU</name>
<dbReference type="InterPro" id="IPR020802">
    <property type="entry name" value="TesA-like"/>
</dbReference>
<protein>
    <submittedName>
        <fullName evidence="6">Amino acid adenylation domain-containing protein</fullName>
    </submittedName>
</protein>
<dbReference type="InterPro" id="IPR023213">
    <property type="entry name" value="CAT-like_dom_sf"/>
</dbReference>
<dbReference type="Pfam" id="PF13193">
    <property type="entry name" value="AMP-binding_C"/>
    <property type="match status" value="2"/>
</dbReference>
<dbReference type="GO" id="GO:0003824">
    <property type="term" value="F:catalytic activity"/>
    <property type="evidence" value="ECO:0007669"/>
    <property type="project" value="InterPro"/>
</dbReference>
<dbReference type="CDD" id="cd19543">
    <property type="entry name" value="DCL_NRPS"/>
    <property type="match status" value="1"/>
</dbReference>
<dbReference type="InterPro" id="IPR000873">
    <property type="entry name" value="AMP-dep_synth/lig_dom"/>
</dbReference>
<gene>
    <name evidence="6" type="ORF">LX83_003935</name>
</gene>
<dbReference type="CDD" id="cd17651">
    <property type="entry name" value="A_NRPS_VisG_like"/>
    <property type="match status" value="1"/>
</dbReference>
<dbReference type="Gene3D" id="3.40.50.1820">
    <property type="entry name" value="alpha/beta hydrolase"/>
    <property type="match status" value="1"/>
</dbReference>
<dbReference type="CDD" id="cd19540">
    <property type="entry name" value="LCL_NRPS-like"/>
    <property type="match status" value="1"/>
</dbReference>
<dbReference type="GO" id="GO:0005829">
    <property type="term" value="C:cytosol"/>
    <property type="evidence" value="ECO:0007669"/>
    <property type="project" value="TreeGrafter"/>
</dbReference>
<dbReference type="Gene3D" id="3.40.50.12780">
    <property type="entry name" value="N-terminal domain of ligase-like"/>
    <property type="match status" value="1"/>
</dbReference>
<dbReference type="SMART" id="SM00824">
    <property type="entry name" value="PKS_TE"/>
    <property type="match status" value="1"/>
</dbReference>
<dbReference type="Gene3D" id="1.10.1200.10">
    <property type="entry name" value="ACP-like"/>
    <property type="match status" value="1"/>
</dbReference>
<dbReference type="Gene3D" id="2.30.38.10">
    <property type="entry name" value="Luciferase, Domain 3"/>
    <property type="match status" value="1"/>
</dbReference>
<dbReference type="GO" id="GO:0031177">
    <property type="term" value="F:phosphopantetheine binding"/>
    <property type="evidence" value="ECO:0007669"/>
    <property type="project" value="InterPro"/>
</dbReference>
<dbReference type="Pfam" id="PF00975">
    <property type="entry name" value="Thioesterase"/>
    <property type="match status" value="1"/>
</dbReference>
<dbReference type="CDD" id="cd05930">
    <property type="entry name" value="A_NRPS"/>
    <property type="match status" value="1"/>
</dbReference>
<dbReference type="FunFam" id="3.30.559.10:FF:000012">
    <property type="entry name" value="Non-ribosomal peptide synthetase"/>
    <property type="match status" value="1"/>
</dbReference>
<sequence length="2362" mass="254249">MTTRSRLQDVLPLSPLQEGLLFHHLYDTSALDVYNSQMAFDLEGQLDLAALRAAAGELVRRHPNLRASFRHDGLDQPVQLIPREVPLDWAEFDVSGLPDAERAEEVARLLDADRRRRFDLARPPLLRFTVIKVAADRCHFVMTNHHILFDGWSRPVLVRELLELYGGRGDALPRPRPFRDFLVWLKGQDRERARAAWRDALSGLSGPTRVAPATRSSVEPENVLTALSEEDTAALVAAARRRGLTVNTLVQGAWALVLSALTGRDDVVFGVTVSGRPPELPGVETMVGLFINTVPARVRLRASEPLVHMLARTQREQAALLSCHHLGLTEVQGIAGHGELFDTKMVFENYPLDGGGSGTPAPHRPVRVNGVRNREGTHYPLDLVASLPGQALRFRLDYRPDLFDATAARAVLDRVVRVLRVVVDAPETPVGRVGVRTAEETDLAVRFGNETARDVPERSVVELFEDQVRRAGAAPAVAHGTTALTYADLNARANRLARHLVGLGAGPERLVAVAVPRSVDLVVALFAVLKAGAAYLPIEPDHPAERIAFVFADARPCLTLTTTALADGLPDDVPRVLVDTDPAGDNAEHDLSDVDCAGPRFGSAPAYVIYTSGSTGRPKGVVIEHRSLGAYLQWARDAYPSASGTTLVHSPISFDLTVTGLYTALVSGGCAQLAELTTGEAVPRRPTFLKGTPSVLGVLDAVADDALPTGTLMLGGELLLGSALRQFRRRCPDAEVFNVYGATEATVNSVQHRVAPGEPVPDGALPVGFPFWNTRIVLLDPFLRPVPVGIAGEAYICGTGLARGYLNRAGLTAERFVADPFGAPGERMYRTGDQLRRLPDGALEFVGRVDGQVKVRGYRIELGEIEAVLAEHPDVVRALVVVREDQRDDKRIVAYVVGAAPDPDDVRAHAAASLPAYMVPSAVVPLAEFPLTPNGKVDRAALPEPEHEAVAAGRQPRSPQEEIIRGLFAEVLRRPQVGVDDDFFVLGGHSLLATRLVSRVRSVLGAELRIRDLFESPTPAGLARRLADSTRPRVTARPRPERLPLSFAQQRLWFLNRLEGPTATYNIPTALRLTGPLDVAALAAAVDDLVARHETLRTVFPSDEDGPHQVITAGGAGLVVTDTPAADLDRVLGEQANRGFDLTTEVPLRAWLHRVGPDEHVLLLVVHHIAGDAWSRKPLADDLVRAYAARRDGAAPDLPPLPVQYADYTLWQREVLGGEDDRDSAISRQLAHWTTALAGLPEQITLPADRPRPRVTSFLGDQVNFEVPADLHARLADLARDHRVSLFMVVQAAFAALLSGMGAGEDIPIGTPIAGRTDDALDNLVGFFVNTLVLRTDLSGDPTFADLLGRVRETNLAAYANQDVPFERLVEVLNPVRSTARNPLFQVMLAFNNATEHGPVAERHRIRELTVSGYRTSTGVSRFDLLLFAQDRYHPDGSPAGLSAAFEYSTELFDRATVEGLITRLDRLLRQAVDAPGRRLGSFDLLDAAERAALTADWRDAAGVPDEPLAGLFAAQVRRTPDAPAVEDGPAVVTYAELDAAANRLARLLIGRRAGPETVVAIALPRSARFVEAMVAVAKAGAAYLPVDPGYPAERIAFMLADARPALVLTDTATATALPPVAAEVVLLDEPGLTDGVRDHAVDDAERTASLTAAHPAYVIYTSGSTGRPKGVVMPGTGMANLLPWQSRELAGPGARTAQFTAVSFDVSTQEILSALLFGKTLVIVPEDVRRDARALAEWLADHRITELFAPNLVIDAVCEAATAHGIDLAALTHVAQAGEALTLSRHVREFFAARPRVLVNHYGPTETHLATSTALPRDVADWPDTPAIGVPIANTSGYLLDAVLRPVPPGVPGELYLAGAGLARGYLDRPGLTAERFVANPFGAPGERLYRTGDLVRRDRAGELHYLGRVDRQVKLRGFRIEPGEVEAALTTHPAVTRAAVTARTDRPGGTRLVAYVVTAEEVEPALLRKHVAGLLPDHMVPAVVVRLPALPLTANGKLDVAALPVPDRDADPAARPPSGPYEEVLCGLFAEVLGLPSVGVNEDFFELGGHSFAATRLVERISSAIGVRVGVRVVFEAPTVAGMAELIAEDRTDATFAPLLPLRVRGGRRPLFCAPPAAGVSWCYAGLLNHIGADVPLYGLQVVAGQAPASIEEMAARFRDLVKEVQPDGPYRLLGWSFGGQVAHATATALRDGGDEVELLALVDAYPPTRHVPVTDGSDVLARLLDRAGLAEDGGKFPLAGFRELLLAEGNGMSTLDDAELLAIKDTYVNNVLLMRAFTPRVFDGDLVLFKAVREESTPDSPRDPHAWRAHVTGAVERHDVDARHGEMMTGRAAVAAVGAVLARRLGELDNPGAGMENEE</sequence>
<dbReference type="InterPro" id="IPR001242">
    <property type="entry name" value="Condensation_dom"/>
</dbReference>
<dbReference type="PROSITE" id="PS00455">
    <property type="entry name" value="AMP_BINDING"/>
    <property type="match status" value="2"/>
</dbReference>
<dbReference type="SUPFAM" id="SSF56801">
    <property type="entry name" value="Acetyl-CoA synthetase-like"/>
    <property type="match status" value="2"/>
</dbReference>
<dbReference type="GO" id="GO:0008610">
    <property type="term" value="P:lipid biosynthetic process"/>
    <property type="evidence" value="ECO:0007669"/>
    <property type="project" value="UniProtKB-ARBA"/>
</dbReference>
<dbReference type="Gene3D" id="3.40.50.980">
    <property type="match status" value="2"/>
</dbReference>
<dbReference type="FunFam" id="3.40.50.980:FF:000001">
    <property type="entry name" value="Non-ribosomal peptide synthetase"/>
    <property type="match status" value="2"/>
</dbReference>
<dbReference type="GO" id="GO:0043041">
    <property type="term" value="P:amino acid activation for nonribosomal peptide biosynthetic process"/>
    <property type="evidence" value="ECO:0007669"/>
    <property type="project" value="TreeGrafter"/>
</dbReference>
<feature type="domain" description="Carrier" evidence="5">
    <location>
        <begin position="2018"/>
        <end position="2093"/>
    </location>
</feature>
<accession>A0AAE3KHN3</accession>